<organism evidence="1 2">
    <name type="scientific">Phyllosticta citricarpa</name>
    <dbReference type="NCBI Taxonomy" id="55181"/>
    <lineage>
        <taxon>Eukaryota</taxon>
        <taxon>Fungi</taxon>
        <taxon>Dikarya</taxon>
        <taxon>Ascomycota</taxon>
        <taxon>Pezizomycotina</taxon>
        <taxon>Dothideomycetes</taxon>
        <taxon>Dothideomycetes incertae sedis</taxon>
        <taxon>Botryosphaeriales</taxon>
        <taxon>Phyllostictaceae</taxon>
        <taxon>Phyllosticta</taxon>
    </lineage>
</organism>
<evidence type="ECO:0000313" key="1">
    <source>
        <dbReference type="EMBL" id="KAK7554464.1"/>
    </source>
</evidence>
<proteinExistence type="predicted"/>
<accession>A0ABR1MRM8</accession>
<evidence type="ECO:0000313" key="2">
    <source>
        <dbReference type="Proteomes" id="UP001365128"/>
    </source>
</evidence>
<comment type="caution">
    <text evidence="1">The sequence shown here is derived from an EMBL/GenBank/DDBJ whole genome shotgun (WGS) entry which is preliminary data.</text>
</comment>
<dbReference type="Proteomes" id="UP001365128">
    <property type="component" value="Unassembled WGS sequence"/>
</dbReference>
<reference evidence="1 2" key="1">
    <citation type="submission" date="2024-04" db="EMBL/GenBank/DDBJ databases">
        <title>Phyllosticta paracitricarpa is synonymous to the EU quarantine fungus P. citricarpa based on phylogenomic analyses.</title>
        <authorList>
            <consortium name="Lawrence Berkeley National Laboratory"/>
            <person name="Van Ingen-Buijs V.A."/>
            <person name="Van Westerhoven A.C."/>
            <person name="Haridas S."/>
            <person name="Skiadas P."/>
            <person name="Martin F."/>
            <person name="Groenewald J.Z."/>
            <person name="Crous P.W."/>
            <person name="Seidl M.F."/>
        </authorList>
    </citation>
    <scope>NUCLEOTIDE SEQUENCE [LARGE SCALE GENOMIC DNA]</scope>
    <source>
        <strain evidence="1 2">CBS 122670</strain>
    </source>
</reference>
<sequence>MGPFGPFLCAATFFFSASYSMLFPLCPFFLPAGTSSSLPFTFQNQSRVAYVSHCFDVCLCRSVMVVDATGKA</sequence>
<dbReference type="EMBL" id="JBBPDW010000003">
    <property type="protein sequence ID" value="KAK7554464.1"/>
    <property type="molecule type" value="Genomic_DNA"/>
</dbReference>
<keyword evidence="2" id="KW-1185">Reference proteome</keyword>
<protein>
    <recommendedName>
        <fullName evidence="3">Secreted protein</fullName>
    </recommendedName>
</protein>
<gene>
    <name evidence="1" type="ORF">IWX46DRAFT_588660</name>
</gene>
<name>A0ABR1MRM8_9PEZI</name>
<evidence type="ECO:0008006" key="3">
    <source>
        <dbReference type="Google" id="ProtNLM"/>
    </source>
</evidence>